<gene>
    <name evidence="1" type="ORF">SAMN02745784_02973</name>
</gene>
<sequence>MEHALVKVTNGELYPYLKDITLCGRVEDGESWGTIGKFYIYGCKDEEQKQFYKGILAFDKGTGVIGLQTVEEVEKFWLDGCDGMFLTIEEGDYEIIEKL</sequence>
<dbReference type="RefSeq" id="WP_072977736.1">
    <property type="nucleotide sequence ID" value="NZ_FQTY01000023.1"/>
</dbReference>
<proteinExistence type="predicted"/>
<accession>A0A1M4ZBP7</accession>
<evidence type="ECO:0000313" key="1">
    <source>
        <dbReference type="EMBL" id="SHF15016.1"/>
    </source>
</evidence>
<dbReference type="AlphaFoldDB" id="A0A1M4ZBP7"/>
<dbReference type="STRING" id="1123404.SAMN02745784_02973"/>
<dbReference type="GeneID" id="90994022"/>
<dbReference type="Proteomes" id="UP000184114">
    <property type="component" value="Unassembled WGS sequence"/>
</dbReference>
<reference evidence="2" key="1">
    <citation type="submission" date="2016-11" db="EMBL/GenBank/DDBJ databases">
        <authorList>
            <person name="Varghese N."/>
            <person name="Submissions S."/>
        </authorList>
    </citation>
    <scope>NUCLEOTIDE SEQUENCE [LARGE SCALE GENOMIC DNA]</scope>
    <source>
        <strain evidence="2">DSM 18095</strain>
    </source>
</reference>
<keyword evidence="2" id="KW-1185">Reference proteome</keyword>
<organism evidence="1 2">
    <name type="scientific">Tissierella praeacuta DSM 18095</name>
    <dbReference type="NCBI Taxonomy" id="1123404"/>
    <lineage>
        <taxon>Bacteria</taxon>
        <taxon>Bacillati</taxon>
        <taxon>Bacillota</taxon>
        <taxon>Tissierellia</taxon>
        <taxon>Tissierellales</taxon>
        <taxon>Tissierellaceae</taxon>
        <taxon>Tissierella</taxon>
    </lineage>
</organism>
<protein>
    <submittedName>
        <fullName evidence="1">Uncharacterized protein</fullName>
    </submittedName>
</protein>
<evidence type="ECO:0000313" key="2">
    <source>
        <dbReference type="Proteomes" id="UP000184114"/>
    </source>
</evidence>
<name>A0A1M4ZBP7_9FIRM</name>
<dbReference type="EMBL" id="FQTY01000023">
    <property type="protein sequence ID" value="SHF15016.1"/>
    <property type="molecule type" value="Genomic_DNA"/>
</dbReference>